<evidence type="ECO:0008006" key="4">
    <source>
        <dbReference type="Google" id="ProtNLM"/>
    </source>
</evidence>
<sequence>MHHSYGTVAIWQQGCMLRMQACGPSRKKSTTLPTTFGIQEQSISAMREEDTYCHLGVATGYNKSRNPEETIKGIKGDVEKIYNSLLAPWQKIDATKTIIYPRLDFILPCPSKLATRCSSSLLPKAEQEWCRLVTGPIWPRSNTPSGSSRAQTSKPPHLPKTFSKELRRGSWDGLHWKRTWRGTCQGKRDGGDNASLWSDARNVSRRLSKRISIQWVHNPTLGDIKIKLPNTCKTPKQISLPAGPARDQIMARLRQALQESYLKTLIKKPDIRERSTRSPVETNWRFIHRARLNVLPLNGVKIFGTEDKQCRVCNQVDGTLPHVLQHCCEQSAAGRTRINQRVPEVSSNLRPDIMVTEEEKKRITIIEVAIPFENRPKDARERKIVSILPLQMNCERKGGKSSWTPPRWATRWLGQRESPAGT</sequence>
<evidence type="ECO:0000313" key="2">
    <source>
        <dbReference type="EMBL" id="UYV69504.1"/>
    </source>
</evidence>
<organism evidence="2 3">
    <name type="scientific">Cordylochernes scorpioides</name>
    <dbReference type="NCBI Taxonomy" id="51811"/>
    <lineage>
        <taxon>Eukaryota</taxon>
        <taxon>Metazoa</taxon>
        <taxon>Ecdysozoa</taxon>
        <taxon>Arthropoda</taxon>
        <taxon>Chelicerata</taxon>
        <taxon>Arachnida</taxon>
        <taxon>Pseudoscorpiones</taxon>
        <taxon>Cheliferoidea</taxon>
        <taxon>Chernetidae</taxon>
        <taxon>Cordylochernes</taxon>
    </lineage>
</organism>
<accession>A0ABY6KLX7</accession>
<evidence type="ECO:0000313" key="3">
    <source>
        <dbReference type="Proteomes" id="UP001235939"/>
    </source>
</evidence>
<feature type="compositionally biased region" description="Polar residues" evidence="1">
    <location>
        <begin position="140"/>
        <end position="154"/>
    </location>
</feature>
<dbReference type="EMBL" id="CP092868">
    <property type="protein sequence ID" value="UYV69504.1"/>
    <property type="molecule type" value="Genomic_DNA"/>
</dbReference>
<protein>
    <recommendedName>
        <fullName evidence="4">Reverse transcriptase</fullName>
    </recommendedName>
</protein>
<keyword evidence="3" id="KW-1185">Reference proteome</keyword>
<reference evidence="2 3" key="1">
    <citation type="submission" date="2022-01" db="EMBL/GenBank/DDBJ databases">
        <title>A chromosomal length assembly of Cordylochernes scorpioides.</title>
        <authorList>
            <person name="Zeh D."/>
            <person name="Zeh J."/>
        </authorList>
    </citation>
    <scope>NUCLEOTIDE SEQUENCE [LARGE SCALE GENOMIC DNA]</scope>
    <source>
        <strain evidence="2">IN4F17</strain>
        <tissue evidence="2">Whole Body</tissue>
    </source>
</reference>
<evidence type="ECO:0000256" key="1">
    <source>
        <dbReference type="SAM" id="MobiDB-lite"/>
    </source>
</evidence>
<proteinExistence type="predicted"/>
<feature type="region of interest" description="Disordered" evidence="1">
    <location>
        <begin position="140"/>
        <end position="162"/>
    </location>
</feature>
<dbReference type="Proteomes" id="UP001235939">
    <property type="component" value="Chromosome 06"/>
</dbReference>
<name>A0ABY6KLX7_9ARAC</name>
<gene>
    <name evidence="2" type="ORF">LAZ67_6003840</name>
</gene>